<dbReference type="AlphaFoldDB" id="A0A087R4M5"/>
<dbReference type="Proteomes" id="UP000053286">
    <property type="component" value="Unassembled WGS sequence"/>
</dbReference>
<sequence length="34" mass="3932">GSALLNLPESFSWLPQSPRGCWAWVHPSYRCTER</sequence>
<name>A0A087R4M5_APTFO</name>
<evidence type="ECO:0000313" key="1">
    <source>
        <dbReference type="EMBL" id="KFM08429.1"/>
    </source>
</evidence>
<gene>
    <name evidence="1" type="ORF">AS27_13707</name>
</gene>
<accession>A0A087R4M5</accession>
<evidence type="ECO:0000313" key="2">
    <source>
        <dbReference type="Proteomes" id="UP000053286"/>
    </source>
</evidence>
<dbReference type="EMBL" id="KL226097">
    <property type="protein sequence ID" value="KFM08429.1"/>
    <property type="molecule type" value="Genomic_DNA"/>
</dbReference>
<feature type="non-terminal residue" evidence="1">
    <location>
        <position position="34"/>
    </location>
</feature>
<proteinExistence type="predicted"/>
<feature type="non-terminal residue" evidence="1">
    <location>
        <position position="1"/>
    </location>
</feature>
<protein>
    <submittedName>
        <fullName evidence="1">Uncharacterized protein</fullName>
    </submittedName>
</protein>
<reference evidence="1 2" key="1">
    <citation type="submission" date="2014-04" db="EMBL/GenBank/DDBJ databases">
        <title>Genome evolution of avian class.</title>
        <authorList>
            <person name="Zhang G."/>
            <person name="Li C."/>
        </authorList>
    </citation>
    <scope>NUCLEOTIDE SEQUENCE [LARGE SCALE GENOMIC DNA]</scope>
    <source>
        <strain evidence="1">BGI_AS27</strain>
    </source>
</reference>
<organism evidence="1 2">
    <name type="scientific">Aptenodytes forsteri</name>
    <name type="common">Emperor penguin</name>
    <dbReference type="NCBI Taxonomy" id="9233"/>
    <lineage>
        <taxon>Eukaryota</taxon>
        <taxon>Metazoa</taxon>
        <taxon>Chordata</taxon>
        <taxon>Craniata</taxon>
        <taxon>Vertebrata</taxon>
        <taxon>Euteleostomi</taxon>
        <taxon>Archelosauria</taxon>
        <taxon>Archosauria</taxon>
        <taxon>Dinosauria</taxon>
        <taxon>Saurischia</taxon>
        <taxon>Theropoda</taxon>
        <taxon>Coelurosauria</taxon>
        <taxon>Aves</taxon>
        <taxon>Neognathae</taxon>
        <taxon>Neoaves</taxon>
        <taxon>Aequornithes</taxon>
        <taxon>Sphenisciformes</taxon>
        <taxon>Spheniscidae</taxon>
        <taxon>Aptenodytes</taxon>
    </lineage>
</organism>
<keyword evidence="2" id="KW-1185">Reference proteome</keyword>